<comment type="caution">
    <text evidence="1">The sequence shown here is derived from an EMBL/GenBank/DDBJ whole genome shotgun (WGS) entry which is preliminary data.</text>
</comment>
<dbReference type="EMBL" id="PQXJ01000793">
    <property type="protein sequence ID" value="TGO44552.1"/>
    <property type="molecule type" value="Genomic_DNA"/>
</dbReference>
<name>A0A4Z1HAP8_9HELO</name>
<dbReference type="AlphaFoldDB" id="A0A4Z1HAP8"/>
<evidence type="ECO:0000313" key="1">
    <source>
        <dbReference type="EMBL" id="TGO44552.1"/>
    </source>
</evidence>
<accession>A0A4Z1HAP8</accession>
<evidence type="ECO:0000313" key="2">
    <source>
        <dbReference type="Proteomes" id="UP000297452"/>
    </source>
</evidence>
<protein>
    <submittedName>
        <fullName evidence="1">Uncharacterized protein</fullName>
    </submittedName>
</protein>
<keyword evidence="2" id="KW-1185">Reference proteome</keyword>
<organism evidence="1 2">
    <name type="scientific">Botryotinia narcissicola</name>
    <dbReference type="NCBI Taxonomy" id="278944"/>
    <lineage>
        <taxon>Eukaryota</taxon>
        <taxon>Fungi</taxon>
        <taxon>Dikarya</taxon>
        <taxon>Ascomycota</taxon>
        <taxon>Pezizomycotina</taxon>
        <taxon>Leotiomycetes</taxon>
        <taxon>Helotiales</taxon>
        <taxon>Sclerotiniaceae</taxon>
        <taxon>Botryotinia</taxon>
    </lineage>
</organism>
<gene>
    <name evidence="1" type="ORF">BOTNAR_0797g00040</name>
</gene>
<dbReference type="Proteomes" id="UP000297452">
    <property type="component" value="Unassembled WGS sequence"/>
</dbReference>
<reference evidence="1 2" key="1">
    <citation type="submission" date="2017-12" db="EMBL/GenBank/DDBJ databases">
        <title>Comparative genomics of Botrytis spp.</title>
        <authorList>
            <person name="Valero-Jimenez C.A."/>
            <person name="Tapia P."/>
            <person name="Veloso J."/>
            <person name="Silva-Moreno E."/>
            <person name="Staats M."/>
            <person name="Valdes J.H."/>
            <person name="Van Kan J.A.L."/>
        </authorList>
    </citation>
    <scope>NUCLEOTIDE SEQUENCE [LARGE SCALE GENOMIC DNA]</scope>
    <source>
        <strain evidence="1 2">MUCL2120</strain>
    </source>
</reference>
<proteinExistence type="predicted"/>
<sequence>MFQGTIGSAHGTCRQNTWEIVALREPVKFVWEVSLWPWPLIGQFALPGQSRNKSALIGKAKTGVLNAQNNPFFDRSSLLFFLHVRYSEQQHFFVR</sequence>